<evidence type="ECO:0000313" key="3">
    <source>
        <dbReference type="Proteomes" id="UP000028524"/>
    </source>
</evidence>
<keyword evidence="3" id="KW-1185">Reference proteome</keyword>
<dbReference type="HOGENOM" id="CLU_716056_0_0_1"/>
<dbReference type="Gene3D" id="2.40.70.10">
    <property type="entry name" value="Acid Proteases"/>
    <property type="match status" value="1"/>
</dbReference>
<protein>
    <submittedName>
        <fullName evidence="2">Uncharacterized protein</fullName>
    </submittedName>
</protein>
<feature type="compositionally biased region" description="Low complexity" evidence="1">
    <location>
        <begin position="391"/>
        <end position="438"/>
    </location>
</feature>
<evidence type="ECO:0000256" key="1">
    <source>
        <dbReference type="SAM" id="MobiDB-lite"/>
    </source>
</evidence>
<dbReference type="EMBL" id="KL660809">
    <property type="protein sequence ID" value="KFA62255.1"/>
    <property type="molecule type" value="Genomic_DNA"/>
</dbReference>
<dbReference type="OMA" id="CGTKIWV"/>
<dbReference type="OrthoDB" id="3565018at2759"/>
<dbReference type="PANTHER" id="PTHR35186">
    <property type="entry name" value="ANK_REP_REGION DOMAIN-CONTAINING PROTEIN"/>
    <property type="match status" value="1"/>
</dbReference>
<organism evidence="2 3">
    <name type="scientific">Stachybotrys chlorohalonatus (strain IBT 40285)</name>
    <dbReference type="NCBI Taxonomy" id="1283841"/>
    <lineage>
        <taxon>Eukaryota</taxon>
        <taxon>Fungi</taxon>
        <taxon>Dikarya</taxon>
        <taxon>Ascomycota</taxon>
        <taxon>Pezizomycotina</taxon>
        <taxon>Sordariomycetes</taxon>
        <taxon>Hypocreomycetidae</taxon>
        <taxon>Hypocreales</taxon>
        <taxon>Stachybotryaceae</taxon>
        <taxon>Stachybotrys</taxon>
    </lineage>
</organism>
<feature type="region of interest" description="Disordered" evidence="1">
    <location>
        <begin position="375"/>
        <end position="438"/>
    </location>
</feature>
<proteinExistence type="predicted"/>
<dbReference type="PANTHER" id="PTHR35186:SF4">
    <property type="entry name" value="PRION-INHIBITION AND PROPAGATION HELO DOMAIN-CONTAINING PROTEIN"/>
    <property type="match status" value="1"/>
</dbReference>
<sequence>MDPIGMTGLVAVAFPALTSVLNAGAVLNMATRRTFQRDFIQMARSVETQFIVLRTTVTVLLHDALTPAEIQELVSDRASPLWTAPKVEVALKQRLGDRGYEVFIEGFSSLLGTLESLENSIRIISEAPTSNVFLSRQAFKWAWSHRRASQALADLTRRNHDLEAIAQTYHSRQSIEAIQNINDALENIHSVRRVAENMEAIATGQVTISTDNKGDEYSLYSVKTEVGGEDEDITLSYLTVSLESANGAASRLEEEALLDTGATACAISPILAQNLELVIEPSEEEHIRTAAQHQTLRIAGKAQLKMRWKDGQGEKCGTKIWVYVVYGLAQPLLLSHDFTQNHPEVWTVARKLIVRAEELHVMWLSKLDKKSQKAQQEFRAKRLEENKASATASTSTPGQGPGSSATSTVGSSSTSNLASTAPSVPSSAGSSKASPPSP</sequence>
<reference evidence="2 3" key="1">
    <citation type="journal article" date="2014" name="BMC Genomics">
        <title>Comparative genome sequencing reveals chemotype-specific gene clusters in the toxigenic black mold Stachybotrys.</title>
        <authorList>
            <person name="Semeiks J."/>
            <person name="Borek D."/>
            <person name="Otwinowski Z."/>
            <person name="Grishin N.V."/>
        </authorList>
    </citation>
    <scope>NUCLEOTIDE SEQUENCE [LARGE SCALE GENOMIC DNA]</scope>
    <source>
        <strain evidence="2 3">IBT 40285</strain>
    </source>
</reference>
<feature type="compositionally biased region" description="Basic and acidic residues" evidence="1">
    <location>
        <begin position="375"/>
        <end position="387"/>
    </location>
</feature>
<gene>
    <name evidence="2" type="ORF">S40285_10451</name>
</gene>
<dbReference type="InterPro" id="IPR021109">
    <property type="entry name" value="Peptidase_aspartic_dom_sf"/>
</dbReference>
<name>A0A084QE70_STAC4</name>
<evidence type="ECO:0000313" key="2">
    <source>
        <dbReference type="EMBL" id="KFA62255.1"/>
    </source>
</evidence>
<dbReference type="InParanoid" id="A0A084QE70"/>
<dbReference type="AlphaFoldDB" id="A0A084QE70"/>
<dbReference type="Proteomes" id="UP000028524">
    <property type="component" value="Unassembled WGS sequence"/>
</dbReference>
<accession>A0A084QE70</accession>